<dbReference type="EMBL" id="LZFO01000013">
    <property type="protein sequence ID" value="OFI06252.1"/>
    <property type="molecule type" value="Genomic_DNA"/>
</dbReference>
<keyword evidence="2" id="KW-0479">Metal-binding</keyword>
<evidence type="ECO:0000259" key="3">
    <source>
        <dbReference type="Pfam" id="PF12850"/>
    </source>
</evidence>
<name>A0A1E8EZ62_9CLOT</name>
<evidence type="ECO:0000313" key="5">
    <source>
        <dbReference type="Proteomes" id="UP000175744"/>
    </source>
</evidence>
<dbReference type="NCBIfam" id="TIGR00040">
    <property type="entry name" value="yfcE"/>
    <property type="match status" value="1"/>
</dbReference>
<sequence>MKIGLISDTHGYINYINKAMEKLNNTDMIIHLGDNVKDVKYIKLKYKNKIINVKGNCDITCTVASEKIEIIENKRFLITHGHKYNVKRDLLNLKYKAVECRADIVLFGHTHVADITYENGIWFINPGSASLPRNRINTVAVLELNDNKINSYIIDI</sequence>
<dbReference type="EC" id="3.1.4.-" evidence="2"/>
<dbReference type="InterPro" id="IPR024654">
    <property type="entry name" value="Calcineurin-like_PHP_lpxH"/>
</dbReference>
<dbReference type="Proteomes" id="UP000175744">
    <property type="component" value="Unassembled WGS sequence"/>
</dbReference>
<comment type="similarity">
    <text evidence="1 2">Belongs to the metallophosphoesterase superfamily. YfcE family.</text>
</comment>
<dbReference type="OrthoDB" id="9800565at2"/>
<protein>
    <recommendedName>
        <fullName evidence="2">Phosphoesterase</fullName>
        <ecNumber evidence="2">3.1.4.-</ecNumber>
    </recommendedName>
</protein>
<evidence type="ECO:0000256" key="2">
    <source>
        <dbReference type="RuleBase" id="RU362039"/>
    </source>
</evidence>
<dbReference type="InterPro" id="IPR000979">
    <property type="entry name" value="Phosphodiesterase_MJ0936/Vps29"/>
</dbReference>
<organism evidence="4 5">
    <name type="scientific">Clostridium acetireducens DSM 10703</name>
    <dbReference type="NCBI Taxonomy" id="1121290"/>
    <lineage>
        <taxon>Bacteria</taxon>
        <taxon>Bacillati</taxon>
        <taxon>Bacillota</taxon>
        <taxon>Clostridia</taxon>
        <taxon>Eubacteriales</taxon>
        <taxon>Clostridiaceae</taxon>
        <taxon>Clostridium</taxon>
    </lineage>
</organism>
<dbReference type="Gene3D" id="3.60.21.10">
    <property type="match status" value="1"/>
</dbReference>
<dbReference type="PANTHER" id="PTHR11124">
    <property type="entry name" value="VACUOLAR SORTING PROTEIN VPS29"/>
    <property type="match status" value="1"/>
</dbReference>
<dbReference type="InterPro" id="IPR029052">
    <property type="entry name" value="Metallo-depent_PP-like"/>
</dbReference>
<proteinExistence type="inferred from homology"/>
<evidence type="ECO:0000313" key="4">
    <source>
        <dbReference type="EMBL" id="OFI06252.1"/>
    </source>
</evidence>
<comment type="cofactor">
    <cofactor evidence="2">
        <name>a divalent metal cation</name>
        <dbReference type="ChEBI" id="CHEBI:60240"/>
    </cofactor>
</comment>
<reference evidence="4 5" key="1">
    <citation type="submission" date="2016-06" db="EMBL/GenBank/DDBJ databases">
        <title>Genome sequence of Clostridium acetireducens DSM 10703.</title>
        <authorList>
            <person name="Poehlein A."/>
            <person name="Fluechter S."/>
            <person name="Duerre P."/>
            <person name="Daniel R."/>
        </authorList>
    </citation>
    <scope>NUCLEOTIDE SEQUENCE [LARGE SCALE GENOMIC DNA]</scope>
    <source>
        <strain evidence="4 5">DSM 10703</strain>
    </source>
</reference>
<keyword evidence="5" id="KW-1185">Reference proteome</keyword>
<dbReference type="RefSeq" id="WP_070110123.1">
    <property type="nucleotide sequence ID" value="NZ_LZFO01000013.1"/>
</dbReference>
<dbReference type="PATRIC" id="fig|1121290.3.peg.1157"/>
<accession>A0A1E8EZ62</accession>
<dbReference type="GO" id="GO:0016787">
    <property type="term" value="F:hydrolase activity"/>
    <property type="evidence" value="ECO:0007669"/>
    <property type="project" value="UniProtKB-UniRule"/>
</dbReference>
<gene>
    <name evidence="4" type="ORF">CLOACE_11510</name>
</gene>
<dbReference type="STRING" id="1121290.CLAOCE_11510"/>
<comment type="caution">
    <text evidence="4">The sequence shown here is derived from an EMBL/GenBank/DDBJ whole genome shotgun (WGS) entry which is preliminary data.</text>
</comment>
<dbReference type="SUPFAM" id="SSF56300">
    <property type="entry name" value="Metallo-dependent phosphatases"/>
    <property type="match status" value="1"/>
</dbReference>
<dbReference type="InterPro" id="IPR041802">
    <property type="entry name" value="MPP_YfcE"/>
</dbReference>
<dbReference type="AlphaFoldDB" id="A0A1E8EZ62"/>
<dbReference type="GO" id="GO:0046872">
    <property type="term" value="F:metal ion binding"/>
    <property type="evidence" value="ECO:0007669"/>
    <property type="project" value="UniProtKB-KW"/>
</dbReference>
<dbReference type="Pfam" id="PF12850">
    <property type="entry name" value="Metallophos_2"/>
    <property type="match status" value="1"/>
</dbReference>
<evidence type="ECO:0000256" key="1">
    <source>
        <dbReference type="ARBA" id="ARBA00008950"/>
    </source>
</evidence>
<feature type="domain" description="Calcineurin-like phosphoesterase" evidence="3">
    <location>
        <begin position="1"/>
        <end position="146"/>
    </location>
</feature>
<dbReference type="CDD" id="cd00841">
    <property type="entry name" value="MPP_YfcE"/>
    <property type="match status" value="1"/>
</dbReference>